<reference evidence="4" key="1">
    <citation type="submission" date="2021-10" db="EMBL/GenBank/DDBJ databases">
        <title>Tropical sea cucumber genome reveals ecological adaptation and Cuvierian tubules defense mechanism.</title>
        <authorList>
            <person name="Chen T."/>
        </authorList>
    </citation>
    <scope>NUCLEOTIDE SEQUENCE</scope>
    <source>
        <strain evidence="4">Nanhai2018</strain>
        <tissue evidence="4">Muscle</tissue>
    </source>
</reference>
<keyword evidence="3" id="KW-0496">Mitochondrion</keyword>
<dbReference type="EMBL" id="JAIZAY010000022">
    <property type="protein sequence ID" value="KAJ8020504.1"/>
    <property type="molecule type" value="Genomic_DNA"/>
</dbReference>
<proteinExistence type="inferred from homology"/>
<organism evidence="4 5">
    <name type="scientific">Holothuria leucospilota</name>
    <name type="common">Black long sea cucumber</name>
    <name type="synonym">Mertensiothuria leucospilota</name>
    <dbReference type="NCBI Taxonomy" id="206669"/>
    <lineage>
        <taxon>Eukaryota</taxon>
        <taxon>Metazoa</taxon>
        <taxon>Echinodermata</taxon>
        <taxon>Eleutherozoa</taxon>
        <taxon>Echinozoa</taxon>
        <taxon>Holothuroidea</taxon>
        <taxon>Aspidochirotacea</taxon>
        <taxon>Aspidochirotida</taxon>
        <taxon>Holothuriidae</taxon>
        <taxon>Holothuria</taxon>
    </lineage>
</organism>
<sequence>MSSEQVQHGHKRGFSWENDENFLRRVEVDVLIPKKMRDKARVECKEYVDAFTDCCATSGVGMVVKCRKENSALKACLTKYYKDPEFFDMCKKEYLEERKEFRTSGVRQKDKAK</sequence>
<evidence type="ECO:0000256" key="2">
    <source>
        <dbReference type="ARBA" id="ARBA00023157"/>
    </source>
</evidence>
<comment type="similarity">
    <text evidence="1 3">Belongs to the CMC family.</text>
</comment>
<dbReference type="Pfam" id="PF08583">
    <property type="entry name" value="Cmc1"/>
    <property type="match status" value="1"/>
</dbReference>
<evidence type="ECO:0000256" key="3">
    <source>
        <dbReference type="RuleBase" id="RU364104"/>
    </source>
</evidence>
<evidence type="ECO:0000313" key="5">
    <source>
        <dbReference type="Proteomes" id="UP001152320"/>
    </source>
</evidence>
<dbReference type="PANTHER" id="PTHR22977">
    <property type="entry name" value="COX ASSEMBLY MITOCHONDRIAL PROTEIN"/>
    <property type="match status" value="1"/>
</dbReference>
<dbReference type="OrthoDB" id="6224010at2759"/>
<dbReference type="InterPro" id="IPR013892">
    <property type="entry name" value="Cyt_c_biogenesis_Cmc1-like"/>
</dbReference>
<dbReference type="AlphaFoldDB" id="A0A9Q0YHB2"/>
<name>A0A9Q0YHB2_HOLLE</name>
<dbReference type="Proteomes" id="UP001152320">
    <property type="component" value="Chromosome 22"/>
</dbReference>
<evidence type="ECO:0000313" key="4">
    <source>
        <dbReference type="EMBL" id="KAJ8020504.1"/>
    </source>
</evidence>
<keyword evidence="5" id="KW-1185">Reference proteome</keyword>
<keyword evidence="2" id="KW-1015">Disulfide bond</keyword>
<comment type="subcellular location">
    <subcellularLocation>
        <location evidence="3">Mitochondrion</location>
    </subcellularLocation>
</comment>
<dbReference type="PANTHER" id="PTHR22977:SF5">
    <property type="entry name" value="COX ASSEMBLY MITOCHONDRIAL PROTEIN HOMOLOG"/>
    <property type="match status" value="1"/>
</dbReference>
<protein>
    <recommendedName>
        <fullName evidence="3">COX assembly mitochondrial protein</fullName>
    </recommendedName>
</protein>
<accession>A0A9Q0YHB2</accession>
<dbReference type="PROSITE" id="PS51808">
    <property type="entry name" value="CHCH"/>
    <property type="match status" value="1"/>
</dbReference>
<comment type="caution">
    <text evidence="4">The sequence shown here is derived from an EMBL/GenBank/DDBJ whole genome shotgun (WGS) entry which is preliminary data.</text>
</comment>
<gene>
    <name evidence="4" type="ORF">HOLleu_40112</name>
</gene>
<dbReference type="GO" id="GO:0005739">
    <property type="term" value="C:mitochondrion"/>
    <property type="evidence" value="ECO:0007669"/>
    <property type="project" value="UniProtKB-SubCell"/>
</dbReference>
<evidence type="ECO:0000256" key="1">
    <source>
        <dbReference type="ARBA" id="ARBA00007347"/>
    </source>
</evidence>